<dbReference type="PANTHER" id="PTHR32322:SF9">
    <property type="entry name" value="AMINO-ACID METABOLITE EFFLUX PUMP-RELATED"/>
    <property type="match status" value="1"/>
</dbReference>
<dbReference type="Proteomes" id="UP000252479">
    <property type="component" value="Unassembled WGS sequence"/>
</dbReference>
<dbReference type="RefSeq" id="WP_086960236.1">
    <property type="nucleotide sequence ID" value="NZ_AP018681.1"/>
</dbReference>
<reference evidence="7 8" key="1">
    <citation type="journal article" date="2017" name="Elife">
        <title>Extensive horizontal gene transfer in cheese-associated bacteria.</title>
        <authorList>
            <person name="Bonham K.S."/>
            <person name="Wolfe B.E."/>
            <person name="Dutton R.J."/>
        </authorList>
    </citation>
    <scope>NUCLEOTIDE SEQUENCE [LARGE SCALE GENOMIC DNA]</scope>
    <source>
        <strain evidence="7 8">JB196</strain>
    </source>
</reference>
<feature type="transmembrane region" description="Helical" evidence="5">
    <location>
        <begin position="139"/>
        <end position="159"/>
    </location>
</feature>
<dbReference type="InterPro" id="IPR000620">
    <property type="entry name" value="EamA_dom"/>
</dbReference>
<feature type="transmembrane region" description="Helical" evidence="5">
    <location>
        <begin position="33"/>
        <end position="51"/>
    </location>
</feature>
<feature type="transmembrane region" description="Helical" evidence="5">
    <location>
        <begin position="238"/>
        <end position="257"/>
    </location>
</feature>
<dbReference type="OrthoDB" id="7158585at2"/>
<protein>
    <recommendedName>
        <fullName evidence="6">EamA domain-containing protein</fullName>
    </recommendedName>
</protein>
<feature type="transmembrane region" description="Helical" evidence="5">
    <location>
        <begin position="115"/>
        <end position="133"/>
    </location>
</feature>
<evidence type="ECO:0000313" key="8">
    <source>
        <dbReference type="Proteomes" id="UP000252479"/>
    </source>
</evidence>
<gene>
    <name evidence="7" type="ORF">CIK83_13625</name>
</gene>
<dbReference type="EMBL" id="QPGL01000002">
    <property type="protein sequence ID" value="RCS70466.1"/>
    <property type="molecule type" value="Genomic_DNA"/>
</dbReference>
<evidence type="ECO:0000259" key="6">
    <source>
        <dbReference type="Pfam" id="PF00892"/>
    </source>
</evidence>
<feature type="transmembrane region" description="Helical" evidence="5">
    <location>
        <begin position="205"/>
        <end position="226"/>
    </location>
</feature>
<keyword evidence="8" id="KW-1185">Reference proteome</keyword>
<dbReference type="InterPro" id="IPR037185">
    <property type="entry name" value="EmrE-like"/>
</dbReference>
<dbReference type="SUPFAM" id="SSF103481">
    <property type="entry name" value="Multidrug resistance efflux transporter EmrE"/>
    <property type="match status" value="2"/>
</dbReference>
<organism evidence="7 8">
    <name type="scientific">Vibrio casei</name>
    <dbReference type="NCBI Taxonomy" id="673372"/>
    <lineage>
        <taxon>Bacteria</taxon>
        <taxon>Pseudomonadati</taxon>
        <taxon>Pseudomonadota</taxon>
        <taxon>Gammaproteobacteria</taxon>
        <taxon>Vibrionales</taxon>
        <taxon>Vibrionaceae</taxon>
        <taxon>Vibrio</taxon>
    </lineage>
</organism>
<dbReference type="PANTHER" id="PTHR32322">
    <property type="entry name" value="INNER MEMBRANE TRANSPORTER"/>
    <property type="match status" value="1"/>
</dbReference>
<feature type="transmembrane region" description="Helical" evidence="5">
    <location>
        <begin position="88"/>
        <end position="108"/>
    </location>
</feature>
<dbReference type="AlphaFoldDB" id="A0A368LIK9"/>
<feature type="domain" description="EamA" evidence="6">
    <location>
        <begin position="6"/>
        <end position="130"/>
    </location>
</feature>
<feature type="transmembrane region" description="Helical" evidence="5">
    <location>
        <begin position="58"/>
        <end position="76"/>
    </location>
</feature>
<evidence type="ECO:0000256" key="3">
    <source>
        <dbReference type="ARBA" id="ARBA00022989"/>
    </source>
</evidence>
<evidence type="ECO:0000256" key="4">
    <source>
        <dbReference type="ARBA" id="ARBA00023136"/>
    </source>
</evidence>
<evidence type="ECO:0000256" key="5">
    <source>
        <dbReference type="SAM" id="Phobius"/>
    </source>
</evidence>
<evidence type="ECO:0000256" key="2">
    <source>
        <dbReference type="ARBA" id="ARBA00022692"/>
    </source>
</evidence>
<evidence type="ECO:0000313" key="7">
    <source>
        <dbReference type="EMBL" id="RCS70466.1"/>
    </source>
</evidence>
<keyword evidence="3 5" id="KW-1133">Transmembrane helix</keyword>
<dbReference type="GO" id="GO:0016020">
    <property type="term" value="C:membrane"/>
    <property type="evidence" value="ECO:0007669"/>
    <property type="project" value="UniProtKB-SubCell"/>
</dbReference>
<dbReference type="Pfam" id="PF00892">
    <property type="entry name" value="EamA"/>
    <property type="match status" value="2"/>
</dbReference>
<feature type="transmembrane region" description="Helical" evidence="5">
    <location>
        <begin position="7"/>
        <end position="27"/>
    </location>
</feature>
<name>A0A368LIK9_9VIBR</name>
<dbReference type="GeneID" id="303189960"/>
<comment type="subcellular location">
    <subcellularLocation>
        <location evidence="1">Membrane</location>
        <topology evidence="1">Multi-pass membrane protein</topology>
    </subcellularLocation>
</comment>
<feature type="domain" description="EamA" evidence="6">
    <location>
        <begin position="142"/>
        <end position="280"/>
    </location>
</feature>
<feature type="transmembrane region" description="Helical" evidence="5">
    <location>
        <begin position="263"/>
        <end position="281"/>
    </location>
</feature>
<keyword evidence="2 5" id="KW-0812">Transmembrane</keyword>
<accession>A0A368LIK9</accession>
<feature type="transmembrane region" description="Helical" evidence="5">
    <location>
        <begin position="171"/>
        <end position="193"/>
    </location>
</feature>
<sequence length="298" mass="32831">MKTRDILITVLVMAIWGFNFSMIKLGVNDVDPLLVAASRFLFATFPIIFFIRKPNVPWRYLLGYGIVFGTGIWGMASTSITFGLSSGMAAVLLQIDVITTVFVGVWLYKETISSRMLSGILIACVGIIVSIIYTNGNVSLAGTAFILVSAMCWPIAGVIMKQSGCKSPFAFNVWGMLFAPVPLVALSILINGFDVLEITYQHWNSNTWISVLFQAYPTTVFGYWVWNKMILQYPMSQLAPLTLLTTVFALLSGYILFGESLSNAQWISCSAFLIGIALVIIKPKNKAVNLTQPIKSPH</sequence>
<proteinExistence type="predicted"/>
<dbReference type="InterPro" id="IPR050638">
    <property type="entry name" value="AA-Vitamin_Transporters"/>
</dbReference>
<comment type="caution">
    <text evidence="7">The sequence shown here is derived from an EMBL/GenBank/DDBJ whole genome shotgun (WGS) entry which is preliminary data.</text>
</comment>
<evidence type="ECO:0000256" key="1">
    <source>
        <dbReference type="ARBA" id="ARBA00004141"/>
    </source>
</evidence>
<keyword evidence="4 5" id="KW-0472">Membrane</keyword>